<dbReference type="Proteomes" id="UP000623608">
    <property type="component" value="Unassembled WGS sequence"/>
</dbReference>
<dbReference type="Gene3D" id="1.10.10.10">
    <property type="entry name" value="Winged helix-like DNA-binding domain superfamily/Winged helix DNA-binding domain"/>
    <property type="match status" value="1"/>
</dbReference>
<dbReference type="InterPro" id="IPR036388">
    <property type="entry name" value="WH-like_DNA-bd_sf"/>
</dbReference>
<proteinExistence type="predicted"/>
<dbReference type="SUPFAM" id="SSF46785">
    <property type="entry name" value="Winged helix' DNA-binding domain"/>
    <property type="match status" value="1"/>
</dbReference>
<dbReference type="PANTHER" id="PTHR33164:SF99">
    <property type="entry name" value="MARR FAMILY REGULATORY PROTEIN"/>
    <property type="match status" value="1"/>
</dbReference>
<gene>
    <name evidence="2" type="ORF">Ate02nite_05820</name>
</gene>
<keyword evidence="3" id="KW-1185">Reference proteome</keyword>
<reference evidence="2" key="1">
    <citation type="submission" date="2021-01" db="EMBL/GenBank/DDBJ databases">
        <title>Whole genome shotgun sequence of Actinoplanes tereljensis NBRC 105297.</title>
        <authorList>
            <person name="Komaki H."/>
            <person name="Tamura T."/>
        </authorList>
    </citation>
    <scope>NUCLEOTIDE SEQUENCE</scope>
    <source>
        <strain evidence="2">NBRC 105297</strain>
    </source>
</reference>
<organism evidence="2 3">
    <name type="scientific">Paractinoplanes tereljensis</name>
    <dbReference type="NCBI Taxonomy" id="571912"/>
    <lineage>
        <taxon>Bacteria</taxon>
        <taxon>Bacillati</taxon>
        <taxon>Actinomycetota</taxon>
        <taxon>Actinomycetes</taxon>
        <taxon>Micromonosporales</taxon>
        <taxon>Micromonosporaceae</taxon>
        <taxon>Paractinoplanes</taxon>
    </lineage>
</organism>
<dbReference type="EMBL" id="BOMY01000002">
    <property type="protein sequence ID" value="GIF17852.1"/>
    <property type="molecule type" value="Genomic_DNA"/>
</dbReference>
<evidence type="ECO:0000313" key="3">
    <source>
        <dbReference type="Proteomes" id="UP000623608"/>
    </source>
</evidence>
<dbReference type="PRINTS" id="PR00598">
    <property type="entry name" value="HTHMARR"/>
</dbReference>
<name>A0A919NH38_9ACTN</name>
<dbReference type="PROSITE" id="PS50995">
    <property type="entry name" value="HTH_MARR_2"/>
    <property type="match status" value="1"/>
</dbReference>
<dbReference type="PANTHER" id="PTHR33164">
    <property type="entry name" value="TRANSCRIPTIONAL REGULATOR, MARR FAMILY"/>
    <property type="match status" value="1"/>
</dbReference>
<comment type="caution">
    <text evidence="2">The sequence shown here is derived from an EMBL/GenBank/DDBJ whole genome shotgun (WGS) entry which is preliminary data.</text>
</comment>
<dbReference type="AlphaFoldDB" id="A0A919NH38"/>
<dbReference type="GO" id="GO:0006950">
    <property type="term" value="P:response to stress"/>
    <property type="evidence" value="ECO:0007669"/>
    <property type="project" value="TreeGrafter"/>
</dbReference>
<accession>A0A919NH38</accession>
<dbReference type="InterPro" id="IPR039422">
    <property type="entry name" value="MarR/SlyA-like"/>
</dbReference>
<evidence type="ECO:0000313" key="2">
    <source>
        <dbReference type="EMBL" id="GIF17852.1"/>
    </source>
</evidence>
<feature type="domain" description="HTH marR-type" evidence="1">
    <location>
        <begin position="31"/>
        <end position="167"/>
    </location>
</feature>
<evidence type="ECO:0000259" key="1">
    <source>
        <dbReference type="PROSITE" id="PS50995"/>
    </source>
</evidence>
<dbReference type="Pfam" id="PF01047">
    <property type="entry name" value="MarR"/>
    <property type="match status" value="1"/>
</dbReference>
<sequence length="175" mass="19480">MSCSIVVMPELYDTSYSIDQVDESGSLSAAELRAWRALIEITPLLRRHLDRLLQADSGLSGTDYPVLVVLHERGSEAVRSTELADLIGWEQSRLSHHLSRMEKRGLIRRSRHSSDSRGAEVALTESGRAMFLAAARGHSRAVRTHFADVLTTAQLGSLAEIMETLKRHLDDEPPH</sequence>
<dbReference type="InterPro" id="IPR036390">
    <property type="entry name" value="WH_DNA-bd_sf"/>
</dbReference>
<protein>
    <submittedName>
        <fullName evidence="2">MarR family transcriptional regulator</fullName>
    </submittedName>
</protein>
<dbReference type="InterPro" id="IPR000835">
    <property type="entry name" value="HTH_MarR-typ"/>
</dbReference>
<dbReference type="GO" id="GO:0003700">
    <property type="term" value="F:DNA-binding transcription factor activity"/>
    <property type="evidence" value="ECO:0007669"/>
    <property type="project" value="InterPro"/>
</dbReference>
<dbReference type="SMART" id="SM00347">
    <property type="entry name" value="HTH_MARR"/>
    <property type="match status" value="1"/>
</dbReference>